<dbReference type="AlphaFoldDB" id="A0ABD3VNN3"/>
<gene>
    <name evidence="1" type="ORF">ACJMK2_004973</name>
</gene>
<protein>
    <submittedName>
        <fullName evidence="1">Uncharacterized protein</fullName>
    </submittedName>
</protein>
<organism evidence="1 2">
    <name type="scientific">Sinanodonta woodiana</name>
    <name type="common">Chinese pond mussel</name>
    <name type="synonym">Anodonta woodiana</name>
    <dbReference type="NCBI Taxonomy" id="1069815"/>
    <lineage>
        <taxon>Eukaryota</taxon>
        <taxon>Metazoa</taxon>
        <taxon>Spiralia</taxon>
        <taxon>Lophotrochozoa</taxon>
        <taxon>Mollusca</taxon>
        <taxon>Bivalvia</taxon>
        <taxon>Autobranchia</taxon>
        <taxon>Heteroconchia</taxon>
        <taxon>Palaeoheterodonta</taxon>
        <taxon>Unionida</taxon>
        <taxon>Unionoidea</taxon>
        <taxon>Unionidae</taxon>
        <taxon>Unioninae</taxon>
        <taxon>Sinanodonta</taxon>
    </lineage>
</organism>
<accession>A0ABD3VNN3</accession>
<dbReference type="Proteomes" id="UP001634394">
    <property type="component" value="Unassembled WGS sequence"/>
</dbReference>
<dbReference type="EMBL" id="JBJQND010000010">
    <property type="protein sequence ID" value="KAL3863207.1"/>
    <property type="molecule type" value="Genomic_DNA"/>
</dbReference>
<name>A0ABD3VNN3_SINWO</name>
<comment type="caution">
    <text evidence="1">The sequence shown here is derived from an EMBL/GenBank/DDBJ whole genome shotgun (WGS) entry which is preliminary data.</text>
</comment>
<keyword evidence="2" id="KW-1185">Reference proteome</keyword>
<evidence type="ECO:0000313" key="2">
    <source>
        <dbReference type="Proteomes" id="UP001634394"/>
    </source>
</evidence>
<evidence type="ECO:0000313" key="1">
    <source>
        <dbReference type="EMBL" id="KAL3863207.1"/>
    </source>
</evidence>
<proteinExistence type="predicted"/>
<sequence>MKLFCSFQFYLCGHSCDCICSHVAAVHFKVEIGVRLGMTQISSTFDGFQGLVGSRSKPVDSVIPNGNNQLSSMDTLKSLKGCMFMSCCFFPSIPPLNGELESESVVETKQSFPPLLNLFTDDTPASLPTEVNLKIFDKIWNTYSCSDEQVEHVTRSHLVSHGVLVRRADTFSDILVKSIMGYSTSVESQLIEFEARLTWLLISTKYLFLGDSNDRLLKCKYLSDAVQCDTGFSFREDLTLKATHRSYTQVQLQMHVHQEHCITRVNYDTLFSQKLAKSYREYLLCN</sequence>
<reference evidence="1 2" key="1">
    <citation type="submission" date="2024-11" db="EMBL/GenBank/DDBJ databases">
        <title>Chromosome-level genome assembly of the freshwater bivalve Anodonta woodiana.</title>
        <authorList>
            <person name="Chen X."/>
        </authorList>
    </citation>
    <scope>NUCLEOTIDE SEQUENCE [LARGE SCALE GENOMIC DNA]</scope>
    <source>
        <strain evidence="1">MN2024</strain>
        <tissue evidence="1">Gills</tissue>
    </source>
</reference>